<feature type="repeat" description="TPR" evidence="3">
    <location>
        <begin position="529"/>
        <end position="562"/>
    </location>
</feature>
<dbReference type="SMART" id="SM00028">
    <property type="entry name" value="TPR"/>
    <property type="match status" value="8"/>
</dbReference>
<evidence type="ECO:0000259" key="4">
    <source>
        <dbReference type="Pfam" id="PF03496"/>
    </source>
</evidence>
<dbReference type="PANTHER" id="PTHR45641:SF1">
    <property type="entry name" value="AAA+ ATPASE DOMAIN-CONTAINING PROTEIN"/>
    <property type="match status" value="1"/>
</dbReference>
<evidence type="ECO:0000256" key="1">
    <source>
        <dbReference type="ARBA" id="ARBA00022737"/>
    </source>
</evidence>
<feature type="repeat" description="TPR" evidence="3">
    <location>
        <begin position="445"/>
        <end position="478"/>
    </location>
</feature>
<dbReference type="Pfam" id="PF13424">
    <property type="entry name" value="TPR_12"/>
    <property type="match status" value="3"/>
</dbReference>
<dbReference type="InterPro" id="IPR003540">
    <property type="entry name" value="ADP-ribosyltransferase"/>
</dbReference>
<proteinExistence type="predicted"/>
<dbReference type="AlphaFoldDB" id="A0A819YC23"/>
<dbReference type="EMBL" id="CAJOBB010006196">
    <property type="protein sequence ID" value="CAF4153810.1"/>
    <property type="molecule type" value="Genomic_DNA"/>
</dbReference>
<dbReference type="InterPro" id="IPR019734">
    <property type="entry name" value="TPR_rpt"/>
</dbReference>
<dbReference type="Pfam" id="PF03496">
    <property type="entry name" value="ADPrib_exo_Tox"/>
    <property type="match status" value="1"/>
</dbReference>
<feature type="domain" description="ADP ribosyltransferase" evidence="4">
    <location>
        <begin position="224"/>
        <end position="377"/>
    </location>
</feature>
<dbReference type="EMBL" id="CAJNOE010000094">
    <property type="protein sequence ID" value="CAF0901422.1"/>
    <property type="molecule type" value="Genomic_DNA"/>
</dbReference>
<accession>A0A819YC23</accession>
<dbReference type="Proteomes" id="UP000663868">
    <property type="component" value="Unassembled WGS sequence"/>
</dbReference>
<feature type="repeat" description="TPR" evidence="3">
    <location>
        <begin position="655"/>
        <end position="688"/>
    </location>
</feature>
<dbReference type="Proteomes" id="UP000663860">
    <property type="component" value="Unassembled WGS sequence"/>
</dbReference>
<feature type="repeat" description="TPR" evidence="3">
    <location>
        <begin position="571"/>
        <end position="604"/>
    </location>
</feature>
<evidence type="ECO:0000313" key="6">
    <source>
        <dbReference type="EMBL" id="CAF4153810.1"/>
    </source>
</evidence>
<dbReference type="Gene3D" id="1.25.40.10">
    <property type="entry name" value="Tetratricopeptide repeat domain"/>
    <property type="match status" value="2"/>
</dbReference>
<dbReference type="PROSITE" id="PS51996">
    <property type="entry name" value="TR_MART"/>
    <property type="match status" value="1"/>
</dbReference>
<gene>
    <name evidence="5" type="ORF">IZO911_LOCUS12274</name>
    <name evidence="6" type="ORF">KXQ929_LOCUS37414</name>
</gene>
<dbReference type="InterPro" id="IPR011990">
    <property type="entry name" value="TPR-like_helical_dom_sf"/>
</dbReference>
<evidence type="ECO:0000256" key="2">
    <source>
        <dbReference type="ARBA" id="ARBA00022803"/>
    </source>
</evidence>
<protein>
    <recommendedName>
        <fullName evidence="4">ADP ribosyltransferase domain-containing protein</fullName>
    </recommendedName>
</protein>
<sequence length="751" mass="86437">MSNENTVTRRRDTSRKVKNILLIWLDNNIDESNEDCQNTILQLRHAVNDINIFTNDDECIEFIASIYDNKTCIVMPGYLGQRIIPRIHEMPQVDSIFIFCGDRERHQQWAKDWCKVKAVFKDIGSICQALKQIAQQLEQNAIPISFVASGKRVDQLEPSFMYTQILKELLLTIHFNESHRHDFISYCHSIFSNNIEDIEDIDKLEKDYHQKTPIWWYTLDCFLYRMLNRALRTMDGDIITRLGFFIKDLHLHIEQLYHEQFVRKSPENNILTLFRGQSLSEFDFQQLKQSKDGLISFNSFLSTSNNRNAAFEFAEKVARNADQVGILYVMKINPAQSTTPFASVADISDYQAEDEVLFSMHSVFRINDIKSIEGNNRLYEVYLTLTNDNDPELFKLSHHIRKESYPDKNPSYRLGALLLKMGQPSRAEDIYQILLKETKTDIEKISIYYQLGLVKNNQGKYEEAIKLYEKSLIIQQKTSASNTVDVANLHNWMGNAYFSMGDYSKALPIYHEALSIRQQSLPKDDPDLAKSYINIGNVHHSVGNYENALSSYEKALTIQRQSLPLNHPDLASTYVNIGLAYDNMNDYENALTAYETALPIQKQSLPPNHPDLAKSYNNIGLVHAKLGDYDNALSSYEKALTIKKQSLPSNHLTLAFTYMNIGNVLQNIGNYENALSSYEKALVIRQQSLPSNHVDLAKSYNNMGVTCEKMENYSKAGSFYQRAIEVGEQSLPSNHPVLQSMRNNFERVKNE</sequence>
<dbReference type="SUPFAM" id="SSF56399">
    <property type="entry name" value="ADP-ribosylation"/>
    <property type="match status" value="1"/>
</dbReference>
<name>A0A819YC23_9BILA</name>
<keyword evidence="1" id="KW-0677">Repeat</keyword>
<dbReference type="Pfam" id="PF13181">
    <property type="entry name" value="TPR_8"/>
    <property type="match status" value="1"/>
</dbReference>
<feature type="repeat" description="TPR" evidence="3">
    <location>
        <begin position="613"/>
        <end position="646"/>
    </location>
</feature>
<dbReference type="PANTHER" id="PTHR45641">
    <property type="entry name" value="TETRATRICOPEPTIDE REPEAT PROTEIN (AFU_ORTHOLOGUE AFUA_6G03870)"/>
    <property type="match status" value="1"/>
</dbReference>
<dbReference type="PROSITE" id="PS50293">
    <property type="entry name" value="TPR_REGION"/>
    <property type="match status" value="5"/>
</dbReference>
<comment type="caution">
    <text evidence="6">The sequence shown here is derived from an EMBL/GenBank/DDBJ whole genome shotgun (WGS) entry which is preliminary data.</text>
</comment>
<feature type="repeat" description="TPR" evidence="3">
    <location>
        <begin position="697"/>
        <end position="730"/>
    </location>
</feature>
<organism evidence="6 7">
    <name type="scientific">Adineta steineri</name>
    <dbReference type="NCBI Taxonomy" id="433720"/>
    <lineage>
        <taxon>Eukaryota</taxon>
        <taxon>Metazoa</taxon>
        <taxon>Spiralia</taxon>
        <taxon>Gnathifera</taxon>
        <taxon>Rotifera</taxon>
        <taxon>Eurotatoria</taxon>
        <taxon>Bdelloidea</taxon>
        <taxon>Adinetida</taxon>
        <taxon>Adinetidae</taxon>
        <taxon>Adineta</taxon>
    </lineage>
</organism>
<dbReference type="PROSITE" id="PS50005">
    <property type="entry name" value="TPR"/>
    <property type="match status" value="7"/>
</dbReference>
<dbReference type="SUPFAM" id="SSF48452">
    <property type="entry name" value="TPR-like"/>
    <property type="match status" value="2"/>
</dbReference>
<reference evidence="6" key="1">
    <citation type="submission" date="2021-02" db="EMBL/GenBank/DDBJ databases">
        <authorList>
            <person name="Nowell W R."/>
        </authorList>
    </citation>
    <scope>NUCLEOTIDE SEQUENCE</scope>
</reference>
<evidence type="ECO:0000313" key="5">
    <source>
        <dbReference type="EMBL" id="CAF0901422.1"/>
    </source>
</evidence>
<evidence type="ECO:0000256" key="3">
    <source>
        <dbReference type="PROSITE-ProRule" id="PRU00339"/>
    </source>
</evidence>
<evidence type="ECO:0000313" key="7">
    <source>
        <dbReference type="Proteomes" id="UP000663868"/>
    </source>
</evidence>
<feature type="repeat" description="TPR" evidence="3">
    <location>
        <begin position="487"/>
        <end position="520"/>
    </location>
</feature>
<dbReference type="GO" id="GO:0005576">
    <property type="term" value="C:extracellular region"/>
    <property type="evidence" value="ECO:0007669"/>
    <property type="project" value="InterPro"/>
</dbReference>
<keyword evidence="2 3" id="KW-0802">TPR repeat</keyword>
<dbReference type="Gene3D" id="3.90.176.10">
    <property type="entry name" value="Toxin ADP-ribosyltransferase, Chain A, domain 1"/>
    <property type="match status" value="1"/>
</dbReference>